<feature type="transmembrane region" description="Helical" evidence="6">
    <location>
        <begin position="121"/>
        <end position="140"/>
    </location>
</feature>
<evidence type="ECO:0000256" key="6">
    <source>
        <dbReference type="SAM" id="Phobius"/>
    </source>
</evidence>
<feature type="transmembrane region" description="Helical" evidence="6">
    <location>
        <begin position="339"/>
        <end position="359"/>
    </location>
</feature>
<dbReference type="PIRSF" id="PIRSF006060">
    <property type="entry name" value="AA_transporter"/>
    <property type="match status" value="1"/>
</dbReference>
<reference evidence="7 8" key="1">
    <citation type="submission" date="2014-07" db="EMBL/GenBank/DDBJ databases">
        <title>Methanogenic archaea and the global carbon cycle.</title>
        <authorList>
            <person name="Henriksen J.R."/>
            <person name="Luke J."/>
            <person name="Reinhart S."/>
            <person name="Benedict M.N."/>
            <person name="Youngblut N.D."/>
            <person name="Metcalf M.E."/>
            <person name="Whitaker R.J."/>
            <person name="Metcalf W.W."/>
        </authorList>
    </citation>
    <scope>NUCLEOTIDE SEQUENCE [LARGE SCALE GENOMIC DNA]</scope>
    <source>
        <strain evidence="7 8">SarPi</strain>
    </source>
</reference>
<dbReference type="Proteomes" id="UP000033116">
    <property type="component" value="Chromosome"/>
</dbReference>
<keyword evidence="3 6" id="KW-0812">Transmembrane</keyword>
<dbReference type="Gene3D" id="1.20.1740.10">
    <property type="entry name" value="Amino acid/polyamine transporter I"/>
    <property type="match status" value="1"/>
</dbReference>
<feature type="transmembrane region" description="Helical" evidence="6">
    <location>
        <begin position="147"/>
        <end position="168"/>
    </location>
</feature>
<sequence length="449" mass="49057">MTELKKTVTLGRGVVLAILMVIGSGLLGLPGLVADAGTVQEVVFGWLLIILAAMPLIQICAELGKKFPYSGGLFHYAREAVGEWGGYAVTALVCGSFILGEPAVALIGGEYLQHIFGLSDYGVHLLAFLIITAMTLITVAGVRLVSFFNYAAVVILLFLIAALTFYNFNFFSSGLVFSINALFEGISGITGMVLGISGSDSPVHFPDPYNVWKISALLFWAFLGWENMSFGLGELQNPEKNVKRVFWLSFGLTIFIYLMLAATSIGADADGIPLSGASGLVELVKFTPPGNLLIWLMGVVIIANVTCWNFASSRLVYASGKEEVLPAFLGKISKRGQPMASILSMYIAFVLVLLITCVFDISVSSLLMLVNQNFLFLYGFILLSYWKTETGWRRWVYSGFSFLSISFLVSGFTWKILYSVALTGIGYYGFVRKNSKKKEKEEKAAYTAY</sequence>
<keyword evidence="2" id="KW-1003">Cell membrane</keyword>
<dbReference type="PANTHER" id="PTHR42770">
    <property type="entry name" value="AMINO ACID TRANSPORTER-RELATED"/>
    <property type="match status" value="1"/>
</dbReference>
<keyword evidence="5 6" id="KW-0472">Membrane</keyword>
<dbReference type="InterPro" id="IPR002293">
    <property type="entry name" value="AA/rel_permease1"/>
</dbReference>
<feature type="transmembrane region" description="Helical" evidence="6">
    <location>
        <begin position="292"/>
        <end position="311"/>
    </location>
</feature>
<feature type="transmembrane region" description="Helical" evidence="6">
    <location>
        <begin position="12"/>
        <end position="32"/>
    </location>
</feature>
<feature type="transmembrane region" description="Helical" evidence="6">
    <location>
        <begin position="84"/>
        <end position="109"/>
    </location>
</feature>
<feature type="transmembrane region" description="Helical" evidence="6">
    <location>
        <begin position="209"/>
        <end position="225"/>
    </location>
</feature>
<dbReference type="PATRIC" id="fig|1434115.4.peg.2241"/>
<dbReference type="InterPro" id="IPR050367">
    <property type="entry name" value="APC_superfamily"/>
</dbReference>
<dbReference type="GO" id="GO:0022857">
    <property type="term" value="F:transmembrane transporter activity"/>
    <property type="evidence" value="ECO:0007669"/>
    <property type="project" value="InterPro"/>
</dbReference>
<dbReference type="HOGENOM" id="CLU_007946_18_0_2"/>
<comment type="subcellular location">
    <subcellularLocation>
        <location evidence="1">Cell membrane</location>
        <topology evidence="1">Multi-pass membrane protein</topology>
    </subcellularLocation>
</comment>
<evidence type="ECO:0000256" key="1">
    <source>
        <dbReference type="ARBA" id="ARBA00004651"/>
    </source>
</evidence>
<protein>
    <submittedName>
        <fullName evidence="7">Amino acid permease</fullName>
    </submittedName>
</protein>
<dbReference type="GO" id="GO:0005886">
    <property type="term" value="C:plasma membrane"/>
    <property type="evidence" value="ECO:0007669"/>
    <property type="project" value="UniProtKB-SubCell"/>
</dbReference>
<evidence type="ECO:0000256" key="4">
    <source>
        <dbReference type="ARBA" id="ARBA00022989"/>
    </source>
</evidence>
<proteinExistence type="predicted"/>
<gene>
    <name evidence="7" type="ORF">MSMAP_1758</name>
</gene>
<feature type="transmembrane region" description="Helical" evidence="6">
    <location>
        <begin position="245"/>
        <end position="265"/>
    </location>
</feature>
<dbReference type="AlphaFoldDB" id="A0A0E3RD04"/>
<evidence type="ECO:0000313" key="7">
    <source>
        <dbReference type="EMBL" id="AKB61743.1"/>
    </source>
</evidence>
<dbReference type="PANTHER" id="PTHR42770:SF13">
    <property type="entry name" value="L-METHIONINE_BRANCHED-CHAIN AMINO ACID EXPORTER YJEH"/>
    <property type="match status" value="1"/>
</dbReference>
<evidence type="ECO:0000256" key="5">
    <source>
        <dbReference type="ARBA" id="ARBA00023136"/>
    </source>
</evidence>
<evidence type="ECO:0000256" key="3">
    <source>
        <dbReference type="ARBA" id="ARBA00022692"/>
    </source>
</evidence>
<feature type="transmembrane region" description="Helical" evidence="6">
    <location>
        <begin position="406"/>
        <end position="430"/>
    </location>
</feature>
<organism evidence="7 8">
    <name type="scientific">Methanosarcina mazei SarPi</name>
    <dbReference type="NCBI Taxonomy" id="1434115"/>
    <lineage>
        <taxon>Archaea</taxon>
        <taxon>Methanobacteriati</taxon>
        <taxon>Methanobacteriota</taxon>
        <taxon>Stenosarchaea group</taxon>
        <taxon>Methanomicrobia</taxon>
        <taxon>Methanosarcinales</taxon>
        <taxon>Methanosarcinaceae</taxon>
        <taxon>Methanosarcina</taxon>
    </lineage>
</organism>
<dbReference type="RefSeq" id="WP_048042229.1">
    <property type="nucleotide sequence ID" value="NZ_CP009511.1"/>
</dbReference>
<dbReference type="Pfam" id="PF13520">
    <property type="entry name" value="AA_permease_2"/>
    <property type="match status" value="1"/>
</dbReference>
<dbReference type="EMBL" id="CP009511">
    <property type="protein sequence ID" value="AKB61743.1"/>
    <property type="molecule type" value="Genomic_DNA"/>
</dbReference>
<evidence type="ECO:0000313" key="8">
    <source>
        <dbReference type="Proteomes" id="UP000033116"/>
    </source>
</evidence>
<feature type="transmembrane region" description="Helical" evidence="6">
    <location>
        <begin position="44"/>
        <end position="63"/>
    </location>
</feature>
<keyword evidence="4 6" id="KW-1133">Transmembrane helix</keyword>
<accession>A0A0E3RD04</accession>
<dbReference type="GeneID" id="24864972"/>
<name>A0A0E3RD04_METMZ</name>
<evidence type="ECO:0000256" key="2">
    <source>
        <dbReference type="ARBA" id="ARBA00022475"/>
    </source>
</evidence>
<feature type="transmembrane region" description="Helical" evidence="6">
    <location>
        <begin position="366"/>
        <end position="386"/>
    </location>
</feature>